<accession>A0A5B9QIP4</accession>
<dbReference type="AlphaFoldDB" id="A0A5B9QIP4"/>
<evidence type="ECO:0000313" key="1">
    <source>
        <dbReference type="EMBL" id="QEG37405.1"/>
    </source>
</evidence>
<reference evidence="1 2" key="1">
    <citation type="submission" date="2019-08" db="EMBL/GenBank/DDBJ databases">
        <title>Deep-cultivation of Planctomycetes and their phenomic and genomic characterization uncovers novel biology.</title>
        <authorList>
            <person name="Wiegand S."/>
            <person name="Jogler M."/>
            <person name="Boedeker C."/>
            <person name="Pinto D."/>
            <person name="Vollmers J."/>
            <person name="Rivas-Marin E."/>
            <person name="Kohn T."/>
            <person name="Peeters S.H."/>
            <person name="Heuer A."/>
            <person name="Rast P."/>
            <person name="Oberbeckmann S."/>
            <person name="Bunk B."/>
            <person name="Jeske O."/>
            <person name="Meyerdierks A."/>
            <person name="Storesund J.E."/>
            <person name="Kallscheuer N."/>
            <person name="Luecker S."/>
            <person name="Lage O.M."/>
            <person name="Pohl T."/>
            <person name="Merkel B.J."/>
            <person name="Hornburger P."/>
            <person name="Mueller R.-W."/>
            <person name="Bruemmer F."/>
            <person name="Labrenz M."/>
            <person name="Spormann A.M."/>
            <person name="Op den Camp H."/>
            <person name="Overmann J."/>
            <person name="Amann R."/>
            <person name="Jetten M.S.M."/>
            <person name="Mascher T."/>
            <person name="Medema M.H."/>
            <person name="Devos D.P."/>
            <person name="Kaster A.-K."/>
            <person name="Ovreas L."/>
            <person name="Rohde M."/>
            <person name="Galperin M.Y."/>
            <person name="Jogler C."/>
        </authorList>
    </citation>
    <scope>NUCLEOTIDE SEQUENCE [LARGE SCALE GENOMIC DNA]</scope>
    <source>
        <strain evidence="1 2">Pr1d</strain>
    </source>
</reference>
<keyword evidence="2" id="KW-1185">Reference proteome</keyword>
<gene>
    <name evidence="1" type="ORF">Pr1d_47480</name>
</gene>
<dbReference type="EMBL" id="CP042913">
    <property type="protein sequence ID" value="QEG37405.1"/>
    <property type="molecule type" value="Genomic_DNA"/>
</dbReference>
<organism evidence="1 2">
    <name type="scientific">Bythopirellula goksoeyrii</name>
    <dbReference type="NCBI Taxonomy" id="1400387"/>
    <lineage>
        <taxon>Bacteria</taxon>
        <taxon>Pseudomonadati</taxon>
        <taxon>Planctomycetota</taxon>
        <taxon>Planctomycetia</taxon>
        <taxon>Pirellulales</taxon>
        <taxon>Lacipirellulaceae</taxon>
        <taxon>Bythopirellula</taxon>
    </lineage>
</organism>
<dbReference type="KEGG" id="bgok:Pr1d_47480"/>
<dbReference type="Proteomes" id="UP000323917">
    <property type="component" value="Chromosome"/>
</dbReference>
<protein>
    <submittedName>
        <fullName evidence="1">Uncharacterized protein</fullName>
    </submittedName>
</protein>
<name>A0A5B9QIP4_9BACT</name>
<dbReference type="RefSeq" id="WP_148075650.1">
    <property type="nucleotide sequence ID" value="NZ_CP042913.1"/>
</dbReference>
<evidence type="ECO:0000313" key="2">
    <source>
        <dbReference type="Proteomes" id="UP000323917"/>
    </source>
</evidence>
<proteinExistence type="predicted"/>
<sequence>MLRPSRQTRQDVLYGDLDSKESLIIRGVTGATSVAWTPGVVDAIFDLLGDFSDDGISSPYDGDVDGGYYFIWQQQNGSIGGTYSADADDDGDVDGDDLDIWSDHYNNTLDIFDIVV</sequence>